<dbReference type="CDD" id="cd00383">
    <property type="entry name" value="trans_reg_C"/>
    <property type="match status" value="1"/>
</dbReference>
<evidence type="ECO:0000313" key="4">
    <source>
        <dbReference type="EMBL" id="PQJ67619.1"/>
    </source>
</evidence>
<dbReference type="GO" id="GO:0006355">
    <property type="term" value="P:regulation of DNA-templated transcription"/>
    <property type="evidence" value="ECO:0007669"/>
    <property type="project" value="InterPro"/>
</dbReference>
<dbReference type="GO" id="GO:0000160">
    <property type="term" value="P:phosphorelay signal transduction system"/>
    <property type="evidence" value="ECO:0007669"/>
    <property type="project" value="InterPro"/>
</dbReference>
<gene>
    <name evidence="4" type="ORF">BTO08_09415</name>
</gene>
<dbReference type="InterPro" id="IPR036388">
    <property type="entry name" value="WH-like_DNA-bd_sf"/>
</dbReference>
<dbReference type="Gene3D" id="1.10.10.10">
    <property type="entry name" value="Winged helix-like DNA-binding domain superfamily/Winged helix DNA-binding domain"/>
    <property type="match status" value="1"/>
</dbReference>
<proteinExistence type="predicted"/>
<dbReference type="Gene3D" id="1.25.40.10">
    <property type="entry name" value="Tetratricopeptide repeat domain"/>
    <property type="match status" value="1"/>
</dbReference>
<accession>A0A2S7VZV3</accession>
<evidence type="ECO:0000256" key="1">
    <source>
        <dbReference type="ARBA" id="ARBA00023125"/>
    </source>
</evidence>
<dbReference type="PROSITE" id="PS51755">
    <property type="entry name" value="OMPR_PHOB"/>
    <property type="match status" value="1"/>
</dbReference>
<evidence type="ECO:0000256" key="2">
    <source>
        <dbReference type="PROSITE-ProRule" id="PRU01091"/>
    </source>
</evidence>
<dbReference type="EMBL" id="MSCJ01000001">
    <property type="protein sequence ID" value="PQJ67619.1"/>
    <property type="molecule type" value="Genomic_DNA"/>
</dbReference>
<name>A0A2S7VZV3_PHOAN</name>
<organism evidence="4 5">
    <name type="scientific">Photobacterium angustum</name>
    <dbReference type="NCBI Taxonomy" id="661"/>
    <lineage>
        <taxon>Bacteria</taxon>
        <taxon>Pseudomonadati</taxon>
        <taxon>Pseudomonadota</taxon>
        <taxon>Gammaproteobacteria</taxon>
        <taxon>Vibrionales</taxon>
        <taxon>Vibrionaceae</taxon>
        <taxon>Photobacterium</taxon>
    </lineage>
</organism>
<dbReference type="SUPFAM" id="SSF46894">
    <property type="entry name" value="C-terminal effector domain of the bipartite response regulators"/>
    <property type="match status" value="1"/>
</dbReference>
<dbReference type="Pfam" id="PF00486">
    <property type="entry name" value="Trans_reg_C"/>
    <property type="match status" value="1"/>
</dbReference>
<feature type="DNA-binding region" description="OmpR/PhoB-type" evidence="2">
    <location>
        <begin position="3"/>
        <end position="100"/>
    </location>
</feature>
<dbReference type="RefSeq" id="WP_105060777.1">
    <property type="nucleotide sequence ID" value="NZ_MSCJ01000001.1"/>
</dbReference>
<dbReference type="GO" id="GO:0003677">
    <property type="term" value="F:DNA binding"/>
    <property type="evidence" value="ECO:0007669"/>
    <property type="project" value="UniProtKB-UniRule"/>
</dbReference>
<dbReference type="InterPro" id="IPR011990">
    <property type="entry name" value="TPR-like_helical_dom_sf"/>
</dbReference>
<dbReference type="InterPro" id="IPR001867">
    <property type="entry name" value="OmpR/PhoB-type_DNA-bd"/>
</dbReference>
<dbReference type="OrthoDB" id="6311790at2"/>
<protein>
    <recommendedName>
        <fullName evidence="3">OmpR/PhoB-type domain-containing protein</fullName>
    </recommendedName>
</protein>
<comment type="caution">
    <text evidence="4">The sequence shown here is derived from an EMBL/GenBank/DDBJ whole genome shotgun (WGS) entry which is preliminary data.</text>
</comment>
<evidence type="ECO:0000259" key="3">
    <source>
        <dbReference type="PROSITE" id="PS51755"/>
    </source>
</evidence>
<dbReference type="SMART" id="SM00862">
    <property type="entry name" value="Trans_reg_C"/>
    <property type="match status" value="1"/>
</dbReference>
<reference evidence="4 5" key="1">
    <citation type="submission" date="2016-12" db="EMBL/GenBank/DDBJ databases">
        <title>Diversity of luminous bacteria.</title>
        <authorList>
            <person name="Yoshizawa S."/>
            <person name="Kogure K."/>
        </authorList>
    </citation>
    <scope>NUCLEOTIDE SEQUENCE [LARGE SCALE GENOMIC DNA]</scope>
    <source>
        <strain evidence="4 5">LC1-200</strain>
    </source>
</reference>
<dbReference type="Proteomes" id="UP000238730">
    <property type="component" value="Unassembled WGS sequence"/>
</dbReference>
<feature type="domain" description="OmpR/PhoB-type" evidence="3">
    <location>
        <begin position="3"/>
        <end position="100"/>
    </location>
</feature>
<dbReference type="AlphaFoldDB" id="A0A2S7VZV3"/>
<evidence type="ECO:0000313" key="5">
    <source>
        <dbReference type="Proteomes" id="UP000238730"/>
    </source>
</evidence>
<dbReference type="InterPro" id="IPR016032">
    <property type="entry name" value="Sig_transdc_resp-reg_C-effctor"/>
</dbReference>
<keyword evidence="1 2" id="KW-0238">DNA-binding</keyword>
<sequence>MAWRNFKINDCLLITTENSLKKSGKTYILEPRITKLLSFLAQNQGIVFTRDELIDEVWDGAVVSDQVVTQSIFELRKILKKLDEDHWIITIPKRGYKLDADVQQIYIDPNTGFKLEEFHSSNEHTNDNSNLGTAFPAGPMTRAFSKPDNDIPPASVSNKISNLMLNHWLFDVGILSMLVLTLVFASWANNDNAPIKDLKNPRQINIEITSSSNQLYSIAKMIESTLFSYTDYTSSLHPNSEAGKTLSLYISDNNQLHIDLYNNISHRSDFKKNLLLQSDKLYTSLNQLLNELIQTLTHDHQVAVTNAPIITDSTLLYKYLSLPDLIDDEGQVNKSYLTDINKIILNSPKNSYLLAKRYIGYAIILTLDNKETSMPNLMNYARDLVKNISLQNSLSSLPSQTLNALALNQLYQGNIDLSQHYLSLSRQQSKQSSALYYILQGKIFDIKNQHKQANENYSIAKYLAPSYETEVLCKNLVFHSI</sequence>